<dbReference type="EMBL" id="OIVN01003458">
    <property type="protein sequence ID" value="SPD11388.1"/>
    <property type="molecule type" value="Genomic_DNA"/>
</dbReference>
<evidence type="ECO:0000313" key="2">
    <source>
        <dbReference type="EMBL" id="SPD11388.1"/>
    </source>
</evidence>
<accession>A0A2N9HHI7</accession>
<reference evidence="2" key="1">
    <citation type="submission" date="2018-02" db="EMBL/GenBank/DDBJ databases">
        <authorList>
            <person name="Cohen D.B."/>
            <person name="Kent A.D."/>
        </authorList>
    </citation>
    <scope>NUCLEOTIDE SEQUENCE</scope>
</reference>
<organism evidence="2">
    <name type="scientific">Fagus sylvatica</name>
    <name type="common">Beechnut</name>
    <dbReference type="NCBI Taxonomy" id="28930"/>
    <lineage>
        <taxon>Eukaryota</taxon>
        <taxon>Viridiplantae</taxon>
        <taxon>Streptophyta</taxon>
        <taxon>Embryophyta</taxon>
        <taxon>Tracheophyta</taxon>
        <taxon>Spermatophyta</taxon>
        <taxon>Magnoliopsida</taxon>
        <taxon>eudicotyledons</taxon>
        <taxon>Gunneridae</taxon>
        <taxon>Pentapetalae</taxon>
        <taxon>rosids</taxon>
        <taxon>fabids</taxon>
        <taxon>Fagales</taxon>
        <taxon>Fagaceae</taxon>
        <taxon>Fagus</taxon>
    </lineage>
</organism>
<feature type="region of interest" description="Disordered" evidence="1">
    <location>
        <begin position="84"/>
        <end position="113"/>
    </location>
</feature>
<protein>
    <submittedName>
        <fullName evidence="2">Uncharacterized protein</fullName>
    </submittedName>
</protein>
<evidence type="ECO:0000256" key="1">
    <source>
        <dbReference type="SAM" id="MobiDB-lite"/>
    </source>
</evidence>
<feature type="region of interest" description="Disordered" evidence="1">
    <location>
        <begin position="119"/>
        <end position="138"/>
    </location>
</feature>
<proteinExistence type="predicted"/>
<dbReference type="AlphaFoldDB" id="A0A2N9HHI7"/>
<dbReference type="PANTHER" id="PTHR35753:SF2">
    <property type="entry name" value="PROTEIN MAINTENANCE OF PSII UNDER HIGH LIGHT 1"/>
    <property type="match status" value="1"/>
</dbReference>
<dbReference type="GO" id="GO:0009535">
    <property type="term" value="C:chloroplast thylakoid membrane"/>
    <property type="evidence" value="ECO:0007669"/>
    <property type="project" value="InterPro"/>
</dbReference>
<dbReference type="InterPro" id="IPR038936">
    <property type="entry name" value="MPH1"/>
</dbReference>
<sequence length="138" mass="14438">MCPIRTLVYLAESAISSGNAGKSADGAENTAAIAAGLALISIAAASSILLQVDKKPPQVQTVEYSGPSLTYYINKFKPQEMIEASVPSQTESSSSVQVDSSAEEVPQIQVKSAPEVPQIQVNSQIQLEPSTSSVRTVS</sequence>
<name>A0A2N9HHI7_FAGSY</name>
<feature type="compositionally biased region" description="Low complexity" evidence="1">
    <location>
        <begin position="84"/>
        <end position="105"/>
    </location>
</feature>
<dbReference type="GO" id="GO:0061635">
    <property type="term" value="P:regulation of protein complex stability"/>
    <property type="evidence" value="ECO:0007669"/>
    <property type="project" value="InterPro"/>
</dbReference>
<gene>
    <name evidence="2" type="ORF">FSB_LOCUS39270</name>
</gene>
<dbReference type="PANTHER" id="PTHR35753">
    <property type="entry name" value="PROTEIN MAINTENANCE OF PSII UNDER HIGH LIGHT 1"/>
    <property type="match status" value="1"/>
</dbReference>